<sequence>MSAGSGRGWRRLLVGVAVAGCAVALGVYLTGPFFATPAADKAAPHGSVENPVPRFFLSELEDDLTGVTVVIESIASGQPSAIGITDPAVLSAQSQTAFVADSGKASFGDLALAVLARPIPYAPAVSAYRDGRLLRSWDCIVADCANGTQMVQSLAALVQAGRPVVDERQWFDDHDAYLAALHRIKSSPDAITYPETPLERAPYPNLLSLSLPAFYVDAAVDPAFAQDGNAALMKWLAGELSRLDLQAELRGASLTRVDQPLLVDRCVDGAVVAPTPGISMWSSLYAQDGNTLLALSGITAWEGLASIYIASEDIPELQQIDTADLPGPPSGRLTPDAVLARIEGTLRDADARLGLDCVRPLLVENADDLSGGVRLLDAPSPITYQLQWTQFTGQPRHEPALRQ</sequence>
<evidence type="ECO:0000313" key="2">
    <source>
        <dbReference type="EMBL" id="AUH34114.1"/>
    </source>
</evidence>
<keyword evidence="1" id="KW-0812">Transmembrane</keyword>
<dbReference type="EMBL" id="CP025408">
    <property type="protein sequence ID" value="AUH34114.1"/>
    <property type="molecule type" value="Genomic_DNA"/>
</dbReference>
<reference evidence="2 3" key="1">
    <citation type="submission" date="2017-12" db="EMBL/GenBank/DDBJ databases">
        <authorList>
            <person name="Hurst M.R.H."/>
        </authorList>
    </citation>
    <scope>NUCLEOTIDE SEQUENCE [LARGE SCALE GENOMIC DNA]</scope>
    <source>
        <strain evidence="2 3">BM15</strain>
    </source>
</reference>
<protein>
    <submittedName>
        <fullName evidence="2">Uncharacterized protein</fullName>
    </submittedName>
</protein>
<organism evidence="2 3">
    <name type="scientific">Paracoccus tegillarcae</name>
    <dbReference type="NCBI Taxonomy" id="1529068"/>
    <lineage>
        <taxon>Bacteria</taxon>
        <taxon>Pseudomonadati</taxon>
        <taxon>Pseudomonadota</taxon>
        <taxon>Alphaproteobacteria</taxon>
        <taxon>Rhodobacterales</taxon>
        <taxon>Paracoccaceae</taxon>
        <taxon>Paracoccus</taxon>
    </lineage>
</organism>
<accession>A0A2K9EXS6</accession>
<dbReference type="RefSeq" id="WP_101460778.1">
    <property type="nucleotide sequence ID" value="NZ_CP025408.1"/>
</dbReference>
<gene>
    <name evidence="2" type="ORF">CUV01_12545</name>
</gene>
<keyword evidence="3" id="KW-1185">Reference proteome</keyword>
<evidence type="ECO:0000313" key="3">
    <source>
        <dbReference type="Proteomes" id="UP000233742"/>
    </source>
</evidence>
<dbReference type="AlphaFoldDB" id="A0A2K9EXS6"/>
<keyword evidence="1" id="KW-1133">Transmembrane helix</keyword>
<feature type="transmembrane region" description="Helical" evidence="1">
    <location>
        <begin position="12"/>
        <end position="35"/>
    </location>
</feature>
<proteinExistence type="predicted"/>
<name>A0A2K9EXS6_9RHOB</name>
<dbReference type="KEGG" id="paro:CUV01_12545"/>
<dbReference type="Proteomes" id="UP000233742">
    <property type="component" value="Chromosome"/>
</dbReference>
<keyword evidence="1" id="KW-0472">Membrane</keyword>
<evidence type="ECO:0000256" key="1">
    <source>
        <dbReference type="SAM" id="Phobius"/>
    </source>
</evidence>